<dbReference type="HOGENOM" id="CLU_2998072_0_0_1"/>
<evidence type="ECO:0000313" key="2">
    <source>
        <dbReference type="Proteomes" id="UP000001745"/>
    </source>
</evidence>
<dbReference type="InParanoid" id="B8ML00"/>
<reference evidence="2" key="1">
    <citation type="journal article" date="2015" name="Genome Announc.">
        <title>Genome sequence of the AIDS-associated pathogen Penicillium marneffei (ATCC18224) and its near taxonomic relative Talaromyces stipitatus (ATCC10500).</title>
        <authorList>
            <person name="Nierman W.C."/>
            <person name="Fedorova-Abrams N.D."/>
            <person name="Andrianopoulos A."/>
        </authorList>
    </citation>
    <scope>NUCLEOTIDE SEQUENCE [LARGE SCALE GENOMIC DNA]</scope>
    <source>
        <strain evidence="2">ATCC 10500 / CBS 375.48 / QM 6759 / NRRL 1006</strain>
    </source>
</reference>
<dbReference type="PhylomeDB" id="B8ML00"/>
<dbReference type="RefSeq" id="XP_002485369.1">
    <property type="nucleotide sequence ID" value="XM_002485324.1"/>
</dbReference>
<keyword evidence="2" id="KW-1185">Reference proteome</keyword>
<organism evidence="1 2">
    <name type="scientific">Talaromyces stipitatus (strain ATCC 10500 / CBS 375.48 / QM 6759 / NRRL 1006)</name>
    <name type="common">Penicillium stipitatum</name>
    <dbReference type="NCBI Taxonomy" id="441959"/>
    <lineage>
        <taxon>Eukaryota</taxon>
        <taxon>Fungi</taxon>
        <taxon>Dikarya</taxon>
        <taxon>Ascomycota</taxon>
        <taxon>Pezizomycotina</taxon>
        <taxon>Eurotiomycetes</taxon>
        <taxon>Eurotiomycetidae</taxon>
        <taxon>Eurotiales</taxon>
        <taxon>Trichocomaceae</taxon>
        <taxon>Talaromyces</taxon>
        <taxon>Talaromyces sect. Talaromyces</taxon>
    </lineage>
</organism>
<protein>
    <submittedName>
        <fullName evidence="1">Uncharacterized protein</fullName>
    </submittedName>
</protein>
<evidence type="ECO:0000313" key="1">
    <source>
        <dbReference type="EMBL" id="EED15416.1"/>
    </source>
</evidence>
<dbReference type="AlphaFoldDB" id="B8ML00"/>
<dbReference type="Proteomes" id="UP000001745">
    <property type="component" value="Unassembled WGS sequence"/>
</dbReference>
<accession>B8ML00</accession>
<dbReference type="GeneID" id="8107038"/>
<dbReference type="EMBL" id="EQ962657">
    <property type="protein sequence ID" value="EED15416.1"/>
    <property type="molecule type" value="Genomic_DNA"/>
</dbReference>
<name>B8ML00_TALSN</name>
<proteinExistence type="predicted"/>
<gene>
    <name evidence="1" type="ORF">TSTA_048560</name>
</gene>
<sequence length="57" mass="6107">MNVTSIFGRIILGILFDKSTPVGGVVLNDHGHTSLWIFFGALVAASEGVWASLHTPR</sequence>
<dbReference type="VEuPathDB" id="FungiDB:TSTA_048560"/>